<dbReference type="NCBIfam" id="NF040864">
    <property type="entry name" value="HgcB_ferredoxin"/>
    <property type="match status" value="1"/>
</dbReference>
<dbReference type="PROSITE" id="PS00198">
    <property type="entry name" value="4FE4S_FER_1"/>
    <property type="match status" value="2"/>
</dbReference>
<dbReference type="InterPro" id="IPR017900">
    <property type="entry name" value="4Fe4S_Fe_S_CS"/>
</dbReference>
<dbReference type="KEGG" id="sat:SYN_00352"/>
<dbReference type="AlphaFoldDB" id="Q2LXJ4"/>
<name>Q2LXJ4_SYNAS</name>
<evidence type="ECO:0000256" key="1">
    <source>
        <dbReference type="ARBA" id="ARBA00022485"/>
    </source>
</evidence>
<evidence type="ECO:0000256" key="3">
    <source>
        <dbReference type="ARBA" id="ARBA00023004"/>
    </source>
</evidence>
<dbReference type="eggNOG" id="COG1148">
    <property type="taxonomic scope" value="Bacteria"/>
</dbReference>
<accession>Q2LXJ4</accession>
<dbReference type="HOGENOM" id="CLU_158022_0_0_7"/>
<dbReference type="GO" id="GO:0051539">
    <property type="term" value="F:4 iron, 4 sulfur cluster binding"/>
    <property type="evidence" value="ECO:0007669"/>
    <property type="project" value="UniProtKB-KW"/>
</dbReference>
<proteinExistence type="predicted"/>
<keyword evidence="4" id="KW-0411">Iron-sulfur</keyword>
<reference evidence="6 7" key="1">
    <citation type="journal article" date="2007" name="Proc. Natl. Acad. Sci. U.S.A.">
        <title>The genome of Syntrophus aciditrophicus: life at the thermodynamic limit of microbial growth.</title>
        <authorList>
            <person name="McInerney M.J."/>
            <person name="Rohlin L."/>
            <person name="Mouttaki H."/>
            <person name="Kim U."/>
            <person name="Krupp R.S."/>
            <person name="Rios-Hernandez L."/>
            <person name="Sieber J."/>
            <person name="Struchtemeyer C.G."/>
            <person name="Bhattacharyya A."/>
            <person name="Campbell J.W."/>
            <person name="Gunsalus R.P."/>
        </authorList>
    </citation>
    <scope>NUCLEOTIDE SEQUENCE [LARGE SCALE GENOMIC DNA]</scope>
    <source>
        <strain evidence="6 7">SB</strain>
    </source>
</reference>
<evidence type="ECO:0000313" key="6">
    <source>
        <dbReference type="EMBL" id="ABC78803.1"/>
    </source>
</evidence>
<keyword evidence="1" id="KW-0004">4Fe-4S</keyword>
<feature type="domain" description="4Fe-4S ferredoxin-type" evidence="5">
    <location>
        <begin position="66"/>
        <end position="95"/>
    </location>
</feature>
<dbReference type="InterPro" id="IPR050572">
    <property type="entry name" value="Fe-S_Ferredoxin"/>
</dbReference>
<dbReference type="PANTHER" id="PTHR43687">
    <property type="entry name" value="ADENYLYLSULFATE REDUCTASE, BETA SUBUNIT"/>
    <property type="match status" value="1"/>
</dbReference>
<keyword evidence="2" id="KW-0479">Metal-binding</keyword>
<organism evidence="6 7">
    <name type="scientific">Syntrophus aciditrophicus (strain SB)</name>
    <dbReference type="NCBI Taxonomy" id="56780"/>
    <lineage>
        <taxon>Bacteria</taxon>
        <taxon>Pseudomonadati</taxon>
        <taxon>Thermodesulfobacteriota</taxon>
        <taxon>Syntrophia</taxon>
        <taxon>Syntrophales</taxon>
        <taxon>Syntrophaceae</taxon>
        <taxon>Syntrophus</taxon>
    </lineage>
</organism>
<feature type="domain" description="4Fe-4S ferredoxin-type" evidence="5">
    <location>
        <begin position="36"/>
        <end position="65"/>
    </location>
</feature>
<dbReference type="InParanoid" id="Q2LXJ4"/>
<dbReference type="Gene3D" id="3.30.70.20">
    <property type="match status" value="1"/>
</dbReference>
<dbReference type="Pfam" id="PF13237">
    <property type="entry name" value="Fer4_10"/>
    <property type="match status" value="1"/>
</dbReference>
<keyword evidence="7" id="KW-1185">Reference proteome</keyword>
<gene>
    <name evidence="6" type="ORF">SYN_00352</name>
</gene>
<dbReference type="PANTHER" id="PTHR43687:SF4">
    <property type="entry name" value="BLR5484 PROTEIN"/>
    <property type="match status" value="1"/>
</dbReference>
<dbReference type="GO" id="GO:0046872">
    <property type="term" value="F:metal ion binding"/>
    <property type="evidence" value="ECO:0007669"/>
    <property type="project" value="UniProtKB-KW"/>
</dbReference>
<dbReference type="EMBL" id="CP000252">
    <property type="protein sequence ID" value="ABC78803.1"/>
    <property type="molecule type" value="Genomic_DNA"/>
</dbReference>
<protein>
    <submittedName>
        <fullName evidence="6">Ferridoxin</fullName>
    </submittedName>
</protein>
<dbReference type="Proteomes" id="UP000001933">
    <property type="component" value="Chromosome"/>
</dbReference>
<sequence>MLGCRETAESIIKIEIPHGREKRFIMETLMYLDNVVTLRLDEEKCIGCGMCLEVCPRTVLSLEKGRARISNRDACIECGACSRNCPVDAFAVGTGPGCATAVINSMLGRRGECCCSLDDGDEKGGGSSSCCC</sequence>
<dbReference type="STRING" id="56780.SYN_00352"/>
<keyword evidence="3" id="KW-0408">Iron</keyword>
<evidence type="ECO:0000256" key="2">
    <source>
        <dbReference type="ARBA" id="ARBA00022723"/>
    </source>
</evidence>
<dbReference type="InterPro" id="IPR017896">
    <property type="entry name" value="4Fe4S_Fe-S-bd"/>
</dbReference>
<evidence type="ECO:0000256" key="4">
    <source>
        <dbReference type="ARBA" id="ARBA00023014"/>
    </source>
</evidence>
<dbReference type="SUPFAM" id="SSF54862">
    <property type="entry name" value="4Fe-4S ferredoxins"/>
    <property type="match status" value="1"/>
</dbReference>
<evidence type="ECO:0000313" key="7">
    <source>
        <dbReference type="Proteomes" id="UP000001933"/>
    </source>
</evidence>
<evidence type="ECO:0000259" key="5">
    <source>
        <dbReference type="PROSITE" id="PS51379"/>
    </source>
</evidence>
<dbReference type="PROSITE" id="PS51379">
    <property type="entry name" value="4FE4S_FER_2"/>
    <property type="match status" value="2"/>
</dbReference>